<proteinExistence type="predicted"/>
<sequence>MKFWRAGAFGALVLAGCASQQTLVPQIQQGESEGKKTVTVAPASAACSRPQCPVLAAAWSAAKPAQAVLTVGLPHQAAEVTGADFHLGGGQAVRVRSRSRAEAAALGYPATAFDVPLRLVDQIAYTPRSWVRVHTADGRSVDETLNSGEERSKAVEAMSYFVTAVESASGQVANPDSSRGGLMDRLGGGK</sequence>
<keyword evidence="3" id="KW-1185">Reference proteome</keyword>
<feature type="region of interest" description="Disordered" evidence="1">
    <location>
        <begin position="171"/>
        <end position="190"/>
    </location>
</feature>
<protein>
    <recommendedName>
        <fullName evidence="4">Lipoprotein</fullName>
    </recommendedName>
</protein>
<dbReference type="Proteomes" id="UP000000450">
    <property type="component" value="Chromosome"/>
</dbReference>
<dbReference type="KEGG" id="dia:Dtpsy_1406"/>
<organism evidence="2 3">
    <name type="scientific">Acidovorax ebreus (strain TPSY)</name>
    <name type="common">Diaphorobacter sp. (strain TPSY)</name>
    <dbReference type="NCBI Taxonomy" id="535289"/>
    <lineage>
        <taxon>Bacteria</taxon>
        <taxon>Pseudomonadati</taxon>
        <taxon>Pseudomonadota</taxon>
        <taxon>Betaproteobacteria</taxon>
        <taxon>Burkholderiales</taxon>
        <taxon>Comamonadaceae</taxon>
        <taxon>Diaphorobacter</taxon>
    </lineage>
</organism>
<accession>A0A9J9Q6A1</accession>
<evidence type="ECO:0000313" key="3">
    <source>
        <dbReference type="Proteomes" id="UP000000450"/>
    </source>
</evidence>
<dbReference type="AlphaFoldDB" id="A0A9J9Q6A1"/>
<dbReference type="RefSeq" id="WP_015913012.1">
    <property type="nucleotide sequence ID" value="NC_011992.1"/>
</dbReference>
<evidence type="ECO:0008006" key="4">
    <source>
        <dbReference type="Google" id="ProtNLM"/>
    </source>
</evidence>
<dbReference type="EMBL" id="CP001392">
    <property type="protein sequence ID" value="ACM32869.1"/>
    <property type="molecule type" value="Genomic_DNA"/>
</dbReference>
<evidence type="ECO:0000256" key="1">
    <source>
        <dbReference type="SAM" id="MobiDB-lite"/>
    </source>
</evidence>
<gene>
    <name evidence="2" type="ordered locus">Dtpsy_1406</name>
</gene>
<dbReference type="PROSITE" id="PS51257">
    <property type="entry name" value="PROKAR_LIPOPROTEIN"/>
    <property type="match status" value="1"/>
</dbReference>
<name>A0A9J9Q6A1_ACIET</name>
<evidence type="ECO:0000313" key="2">
    <source>
        <dbReference type="EMBL" id="ACM32869.1"/>
    </source>
</evidence>
<reference evidence="2 3" key="1">
    <citation type="journal article" date="2010" name="J. Bacteriol.">
        <title>Completed genome sequence of the anaerobic iron-oxidizing bacterium Acidovorax ebreus strain TPSY.</title>
        <authorList>
            <person name="Byrne-Bailey K.G."/>
            <person name="Weber K.A."/>
            <person name="Chair A.H."/>
            <person name="Bose S."/>
            <person name="Knox T."/>
            <person name="Spanbauer T.L."/>
            <person name="Chertkov O."/>
            <person name="Coates J.D."/>
        </authorList>
    </citation>
    <scope>NUCLEOTIDE SEQUENCE [LARGE SCALE GENOMIC DNA]</scope>
    <source>
        <strain evidence="2 3">TPSY</strain>
    </source>
</reference>